<feature type="chain" id="PRO_5043710038" description="Glycoside hydrolase family 92 protein" evidence="1">
    <location>
        <begin position="32"/>
        <end position="838"/>
    </location>
</feature>
<evidence type="ECO:0000256" key="1">
    <source>
        <dbReference type="SAM" id="SignalP"/>
    </source>
</evidence>
<dbReference type="InterPro" id="IPR014718">
    <property type="entry name" value="GH-type_carb-bd"/>
</dbReference>
<sequence>MAPIHASKLSSTLSWFLLFTSVTTWLGAAEAQPSPNVQKRITQAIKAVTPNTRDIDYTKFVNVYIGTDNFGDVCPGASVPFGMVKFSTDLTGYAPAGYVTDNTQKIRGLSPLHDSGTGSSLGTYGNFEIMPSLCPGGFNSCNTTLTRRERFRKNNTDDASPGYFAQTLDNNILMEATSTRRAGLERFTFPKGSKPYFVLDLASDLPASFAGGTLDIDPQKGRITMGGQWGSSFGPGRFNYQAFACYDILDGGKQTLDEYGIWSGSTSAAIDAKLLGQTHLNLTRNLIGDQYQSGALWSYSGKSTNINIRVGVSFVSAAQACQNAEEEVGDASFEDIVTRSKALWNERLSKIEIDIPNTPNNVTEMLYSSLYRASLTPNNATGESQAEFANTEHFYFDSLYCSWDTFRTFYPLMSLHSPVEFAQIVDSYVDGWRKLGWMPECRANNLPGWTQGGSSADNIVGHFAINYHNEAAELGIDLNDLYSAMLADGELNPPEWDIMGRQANSYNQYGYIPYNVLETSGAGRQTREGSRTLEYAFEDFAIRQVAQLLNKTDDVVKYTNKSFSYRNVWDPSVTSDGFKGFSQKRFPNGSFAFTDPIDCSPIDKNGDTRECSLQGDNVVGFYESSAWEYSWYAPHDTAHLIQLMGGNDTFLKRLDHFFDKGYYLAGNEPSFQTPIGYHYANQPSRSIDRVREVVFENFDITPAGLPGNDDQAAMASLLSFHLLGLYPVPSTSQFLVLSPFTPKFTIHNSFLNVSTTVTAKNFNSRSVQKTIPKGVPAYVKSVTINGKKADSSCHFDFYDTFRVGGDIVIELVPDAESVNSCDGSVPESLSTGGWASSR</sequence>
<evidence type="ECO:0008006" key="6">
    <source>
        <dbReference type="Google" id="ProtNLM"/>
    </source>
</evidence>
<keyword evidence="5" id="KW-1185">Reference proteome</keyword>
<reference evidence="4 5" key="1">
    <citation type="submission" date="2022-09" db="EMBL/GenBank/DDBJ databases">
        <authorList>
            <person name="Palmer J.M."/>
        </authorList>
    </citation>
    <scope>NUCLEOTIDE SEQUENCE [LARGE SCALE GENOMIC DNA]</scope>
    <source>
        <strain evidence="4 5">DSM 7382</strain>
    </source>
</reference>
<dbReference type="NCBIfam" id="TIGR01180">
    <property type="entry name" value="aman2_put"/>
    <property type="match status" value="1"/>
</dbReference>
<gene>
    <name evidence="4" type="ORF">QCA50_004102</name>
</gene>
<dbReference type="InterPro" id="IPR008928">
    <property type="entry name" value="6-hairpin_glycosidase_sf"/>
</dbReference>
<dbReference type="Gene3D" id="1.20.1050.60">
    <property type="entry name" value="alpha-1,2-mannosidase"/>
    <property type="match status" value="1"/>
</dbReference>
<name>A0AAW0GKJ8_9APHY</name>
<dbReference type="PANTHER" id="PTHR12143">
    <property type="entry name" value="PEPTIDE N-GLYCANASE PNGASE -RELATED"/>
    <property type="match status" value="1"/>
</dbReference>
<evidence type="ECO:0000313" key="5">
    <source>
        <dbReference type="Proteomes" id="UP001385951"/>
    </source>
</evidence>
<dbReference type="InterPro" id="IPR005887">
    <property type="entry name" value="GH92_a_mannosidase_put"/>
</dbReference>
<proteinExistence type="predicted"/>
<keyword evidence="1" id="KW-0732">Signal</keyword>
<dbReference type="InterPro" id="IPR012939">
    <property type="entry name" value="Glyco_hydro_92"/>
</dbReference>
<comment type="caution">
    <text evidence="4">The sequence shown here is derived from an EMBL/GenBank/DDBJ whole genome shotgun (WGS) entry which is preliminary data.</text>
</comment>
<feature type="domain" description="Glycosyl hydrolase family 92" evidence="2">
    <location>
        <begin position="319"/>
        <end position="811"/>
    </location>
</feature>
<dbReference type="Gene3D" id="1.20.1610.10">
    <property type="entry name" value="alpha-1,2-mannosidases domains"/>
    <property type="match status" value="1"/>
</dbReference>
<dbReference type="GO" id="GO:0005634">
    <property type="term" value="C:nucleus"/>
    <property type="evidence" value="ECO:0007669"/>
    <property type="project" value="TreeGrafter"/>
</dbReference>
<dbReference type="Pfam" id="PF17678">
    <property type="entry name" value="Glyco_hydro_92N"/>
    <property type="match status" value="1"/>
</dbReference>
<dbReference type="GO" id="GO:0005829">
    <property type="term" value="C:cytosol"/>
    <property type="evidence" value="ECO:0007669"/>
    <property type="project" value="TreeGrafter"/>
</dbReference>
<dbReference type="Pfam" id="PF07971">
    <property type="entry name" value="Glyco_hydro_92"/>
    <property type="match status" value="1"/>
</dbReference>
<dbReference type="EMBL" id="JASBNA010000004">
    <property type="protein sequence ID" value="KAK7692477.1"/>
    <property type="molecule type" value="Genomic_DNA"/>
</dbReference>
<dbReference type="InterPro" id="IPR050883">
    <property type="entry name" value="PNGase"/>
</dbReference>
<organism evidence="4 5">
    <name type="scientific">Cerrena zonata</name>
    <dbReference type="NCBI Taxonomy" id="2478898"/>
    <lineage>
        <taxon>Eukaryota</taxon>
        <taxon>Fungi</taxon>
        <taxon>Dikarya</taxon>
        <taxon>Basidiomycota</taxon>
        <taxon>Agaricomycotina</taxon>
        <taxon>Agaricomycetes</taxon>
        <taxon>Polyporales</taxon>
        <taxon>Cerrenaceae</taxon>
        <taxon>Cerrena</taxon>
    </lineage>
</organism>
<feature type="signal peptide" evidence="1">
    <location>
        <begin position="1"/>
        <end position="31"/>
    </location>
</feature>
<protein>
    <recommendedName>
        <fullName evidence="6">Glycoside hydrolase family 92 protein</fullName>
    </recommendedName>
</protein>
<feature type="domain" description="Glycosyl hydrolase family 92 N-terminal" evidence="3">
    <location>
        <begin position="60"/>
        <end position="313"/>
    </location>
</feature>
<dbReference type="Gene3D" id="3.30.2080.10">
    <property type="entry name" value="GH92 mannosidase domain"/>
    <property type="match status" value="1"/>
</dbReference>
<accession>A0AAW0GKJ8</accession>
<dbReference type="PANTHER" id="PTHR12143:SF25">
    <property type="entry name" value="FAMILY PROTEIN, PUTATIVE (AFU_ORTHOLOGUE AFUA_1G10790)-RELATED"/>
    <property type="match status" value="1"/>
</dbReference>
<dbReference type="GO" id="GO:0030246">
    <property type="term" value="F:carbohydrate binding"/>
    <property type="evidence" value="ECO:0007669"/>
    <property type="project" value="InterPro"/>
</dbReference>
<dbReference type="Proteomes" id="UP001385951">
    <property type="component" value="Unassembled WGS sequence"/>
</dbReference>
<evidence type="ECO:0000259" key="3">
    <source>
        <dbReference type="Pfam" id="PF17678"/>
    </source>
</evidence>
<dbReference type="GO" id="GO:0000224">
    <property type="term" value="F:peptide-N4-(N-acetyl-beta-glucosaminyl)asparagine amidase activity"/>
    <property type="evidence" value="ECO:0007669"/>
    <property type="project" value="TreeGrafter"/>
</dbReference>
<dbReference type="GO" id="GO:0005975">
    <property type="term" value="P:carbohydrate metabolic process"/>
    <property type="evidence" value="ECO:0007669"/>
    <property type="project" value="InterPro"/>
</dbReference>
<evidence type="ECO:0000259" key="2">
    <source>
        <dbReference type="Pfam" id="PF07971"/>
    </source>
</evidence>
<dbReference type="AlphaFoldDB" id="A0AAW0GKJ8"/>
<dbReference type="SUPFAM" id="SSF48208">
    <property type="entry name" value="Six-hairpin glycosidases"/>
    <property type="match status" value="1"/>
</dbReference>
<dbReference type="GO" id="GO:0006516">
    <property type="term" value="P:glycoprotein catabolic process"/>
    <property type="evidence" value="ECO:0007669"/>
    <property type="project" value="TreeGrafter"/>
</dbReference>
<evidence type="ECO:0000313" key="4">
    <source>
        <dbReference type="EMBL" id="KAK7692477.1"/>
    </source>
</evidence>
<dbReference type="InterPro" id="IPR041371">
    <property type="entry name" value="GH92_N"/>
</dbReference>
<dbReference type="Gene3D" id="2.70.98.10">
    <property type="match status" value="1"/>
</dbReference>